<proteinExistence type="predicted"/>
<evidence type="ECO:0000313" key="1">
    <source>
        <dbReference type="EMBL" id="MFC7384590.1"/>
    </source>
</evidence>
<gene>
    <name evidence="1" type="ORF">ACFQSB_20425</name>
</gene>
<evidence type="ECO:0008006" key="3">
    <source>
        <dbReference type="Google" id="ProtNLM"/>
    </source>
</evidence>
<dbReference type="EMBL" id="JBHTCG010000013">
    <property type="protein sequence ID" value="MFC7384590.1"/>
    <property type="molecule type" value="Genomic_DNA"/>
</dbReference>
<reference evidence="2" key="1">
    <citation type="journal article" date="2019" name="Int. J. Syst. Evol. Microbiol.">
        <title>The Global Catalogue of Microorganisms (GCM) 10K type strain sequencing project: providing services to taxonomists for standard genome sequencing and annotation.</title>
        <authorList>
            <consortium name="The Broad Institute Genomics Platform"/>
            <consortium name="The Broad Institute Genome Sequencing Center for Infectious Disease"/>
            <person name="Wu L."/>
            <person name="Ma J."/>
        </authorList>
    </citation>
    <scope>NUCLEOTIDE SEQUENCE [LARGE SCALE GENOMIC DNA]</scope>
    <source>
        <strain evidence="2">CECT 7649</strain>
    </source>
</reference>
<sequence>MRNSGDGTMLPSVEDLSVLPLTQLLETAQYKDLFDTVPPKAGVKVSVAAFNSSI</sequence>
<dbReference type="RefSeq" id="WP_354840980.1">
    <property type="nucleotide sequence ID" value="NZ_JBHTCG010000013.1"/>
</dbReference>
<name>A0ABW2P8M6_9ACTN</name>
<keyword evidence="2" id="KW-1185">Reference proteome</keyword>
<dbReference type="Proteomes" id="UP001596496">
    <property type="component" value="Unassembled WGS sequence"/>
</dbReference>
<evidence type="ECO:0000313" key="2">
    <source>
        <dbReference type="Proteomes" id="UP001596496"/>
    </source>
</evidence>
<comment type="caution">
    <text evidence="1">The sequence shown here is derived from an EMBL/GenBank/DDBJ whole genome shotgun (WGS) entry which is preliminary data.</text>
</comment>
<protein>
    <recommendedName>
        <fullName evidence="3">FXSXX-COOH protein</fullName>
    </recommendedName>
</protein>
<accession>A0ABW2P8M6</accession>
<organism evidence="1 2">
    <name type="scientific">Sphaerisporangium rhizosphaerae</name>
    <dbReference type="NCBI Taxonomy" id="2269375"/>
    <lineage>
        <taxon>Bacteria</taxon>
        <taxon>Bacillati</taxon>
        <taxon>Actinomycetota</taxon>
        <taxon>Actinomycetes</taxon>
        <taxon>Streptosporangiales</taxon>
        <taxon>Streptosporangiaceae</taxon>
        <taxon>Sphaerisporangium</taxon>
    </lineage>
</organism>